<feature type="transmembrane region" description="Helical" evidence="6">
    <location>
        <begin position="57"/>
        <end position="76"/>
    </location>
</feature>
<feature type="transmembrane region" description="Helical" evidence="6">
    <location>
        <begin position="203"/>
        <end position="223"/>
    </location>
</feature>
<evidence type="ECO:0000256" key="6">
    <source>
        <dbReference type="RuleBase" id="RU363077"/>
    </source>
</evidence>
<dbReference type="GO" id="GO:0022857">
    <property type="term" value="F:transmembrane transporter activity"/>
    <property type="evidence" value="ECO:0007669"/>
    <property type="project" value="InterPro"/>
</dbReference>
<evidence type="ECO:0000256" key="2">
    <source>
        <dbReference type="ARBA" id="ARBA00007635"/>
    </source>
</evidence>
<feature type="domain" description="EamA" evidence="7">
    <location>
        <begin position="5"/>
        <end position="136"/>
    </location>
</feature>
<reference evidence="8" key="1">
    <citation type="submission" date="2023-02" db="EMBL/GenBank/DDBJ databases">
        <title>Genome of toxic invasive species Heracleum sosnowskyi carries increased number of genes despite the absence of recent whole-genome duplications.</title>
        <authorList>
            <person name="Schelkunov M."/>
            <person name="Shtratnikova V."/>
            <person name="Makarenko M."/>
            <person name="Klepikova A."/>
            <person name="Omelchenko D."/>
            <person name="Novikova G."/>
            <person name="Obukhova E."/>
            <person name="Bogdanov V."/>
            <person name="Penin A."/>
            <person name="Logacheva M."/>
        </authorList>
    </citation>
    <scope>NUCLEOTIDE SEQUENCE</scope>
    <source>
        <strain evidence="8">Hsosn_3</strain>
        <tissue evidence="8">Leaf</tissue>
    </source>
</reference>
<proteinExistence type="inferred from homology"/>
<feature type="transmembrane region" description="Helical" evidence="6">
    <location>
        <begin position="294"/>
        <end position="313"/>
    </location>
</feature>
<accession>A0AAD8JF81</accession>
<keyword evidence="5 6" id="KW-0472">Membrane</keyword>
<feature type="transmembrane region" description="Helical" evidence="6">
    <location>
        <begin position="27"/>
        <end position="45"/>
    </location>
</feature>
<feature type="transmembrane region" description="Helical" evidence="6">
    <location>
        <begin position="268"/>
        <end position="288"/>
    </location>
</feature>
<sequence length="325" mass="36007">MVQTTFAVVNVFYKLAADDGMNLSVLIAYRFIFAAAFMLPLAFFVKRNKRTRLTWTVIFQAFLCGLFGGSLAQNMYLQGLALTSATFATATMNLIPAMTFVLAIIFGLEMFDWGEAAGKAKVIGTFLGVIGAMLLTFYKGPNITIWKPNIDLLKNSQEHHGGSVAKTYLIQILGAFLAISGTLCNAIWLILQAKMQQEYPCPYSMTALMNIMAAIQATIYALVLERDWTQWHLGWNIRLLTTAYSGIIASGFIFTVLAWCVKKRGPIFVSAFSPFMLLVVVIAGFLVLDENLHLGSLFGAVMIVCGLYVVLWGKEKQMEEKIIPI</sequence>
<evidence type="ECO:0000313" key="8">
    <source>
        <dbReference type="EMBL" id="KAK1402329.1"/>
    </source>
</evidence>
<dbReference type="Proteomes" id="UP001237642">
    <property type="component" value="Unassembled WGS sequence"/>
</dbReference>
<evidence type="ECO:0000256" key="4">
    <source>
        <dbReference type="ARBA" id="ARBA00022989"/>
    </source>
</evidence>
<dbReference type="InterPro" id="IPR030184">
    <property type="entry name" value="WAT1-related"/>
</dbReference>
<comment type="subcellular location">
    <subcellularLocation>
        <location evidence="1 6">Membrane</location>
        <topology evidence="1 6">Multi-pass membrane protein</topology>
    </subcellularLocation>
</comment>
<dbReference type="SUPFAM" id="SSF103481">
    <property type="entry name" value="Multidrug resistance efflux transporter EmrE"/>
    <property type="match status" value="2"/>
</dbReference>
<name>A0AAD8JF81_9APIA</name>
<dbReference type="PANTHER" id="PTHR31218">
    <property type="entry name" value="WAT1-RELATED PROTEIN"/>
    <property type="match status" value="1"/>
</dbReference>
<dbReference type="GO" id="GO:0016020">
    <property type="term" value="C:membrane"/>
    <property type="evidence" value="ECO:0007669"/>
    <property type="project" value="UniProtKB-SubCell"/>
</dbReference>
<keyword evidence="4 6" id="KW-1133">Transmembrane helix</keyword>
<comment type="caution">
    <text evidence="8">The sequence shown here is derived from an EMBL/GenBank/DDBJ whole genome shotgun (WGS) entry which is preliminary data.</text>
</comment>
<evidence type="ECO:0000256" key="1">
    <source>
        <dbReference type="ARBA" id="ARBA00004141"/>
    </source>
</evidence>
<dbReference type="Pfam" id="PF00892">
    <property type="entry name" value="EamA"/>
    <property type="match status" value="2"/>
</dbReference>
<feature type="transmembrane region" description="Helical" evidence="6">
    <location>
        <begin position="168"/>
        <end position="191"/>
    </location>
</feature>
<evidence type="ECO:0000259" key="7">
    <source>
        <dbReference type="Pfam" id="PF00892"/>
    </source>
</evidence>
<comment type="similarity">
    <text evidence="2 6">Belongs to the drug/metabolite transporter (DMT) superfamily. Plant drug/metabolite exporter (P-DME) (TC 2.A.7.4) family.</text>
</comment>
<keyword evidence="3 6" id="KW-0812">Transmembrane</keyword>
<reference evidence="8" key="2">
    <citation type="submission" date="2023-05" db="EMBL/GenBank/DDBJ databases">
        <authorList>
            <person name="Schelkunov M.I."/>
        </authorList>
    </citation>
    <scope>NUCLEOTIDE SEQUENCE</scope>
    <source>
        <strain evidence="8">Hsosn_3</strain>
        <tissue evidence="8">Leaf</tissue>
    </source>
</reference>
<organism evidence="8 9">
    <name type="scientific">Heracleum sosnowskyi</name>
    <dbReference type="NCBI Taxonomy" id="360622"/>
    <lineage>
        <taxon>Eukaryota</taxon>
        <taxon>Viridiplantae</taxon>
        <taxon>Streptophyta</taxon>
        <taxon>Embryophyta</taxon>
        <taxon>Tracheophyta</taxon>
        <taxon>Spermatophyta</taxon>
        <taxon>Magnoliopsida</taxon>
        <taxon>eudicotyledons</taxon>
        <taxon>Gunneridae</taxon>
        <taxon>Pentapetalae</taxon>
        <taxon>asterids</taxon>
        <taxon>campanulids</taxon>
        <taxon>Apiales</taxon>
        <taxon>Apiaceae</taxon>
        <taxon>Apioideae</taxon>
        <taxon>apioid superclade</taxon>
        <taxon>Tordylieae</taxon>
        <taxon>Tordyliinae</taxon>
        <taxon>Heracleum</taxon>
    </lineage>
</organism>
<dbReference type="AlphaFoldDB" id="A0AAD8JF81"/>
<evidence type="ECO:0000256" key="3">
    <source>
        <dbReference type="ARBA" id="ARBA00022692"/>
    </source>
</evidence>
<feature type="transmembrane region" description="Helical" evidence="6">
    <location>
        <begin position="82"/>
        <end position="108"/>
    </location>
</feature>
<feature type="transmembrane region" description="Helical" evidence="6">
    <location>
        <begin position="243"/>
        <end position="261"/>
    </location>
</feature>
<dbReference type="EMBL" id="JAUIZM010000001">
    <property type="protein sequence ID" value="KAK1402329.1"/>
    <property type="molecule type" value="Genomic_DNA"/>
</dbReference>
<feature type="transmembrane region" description="Helical" evidence="6">
    <location>
        <begin position="120"/>
        <end position="138"/>
    </location>
</feature>
<keyword evidence="9" id="KW-1185">Reference proteome</keyword>
<feature type="domain" description="EamA" evidence="7">
    <location>
        <begin position="173"/>
        <end position="311"/>
    </location>
</feature>
<dbReference type="InterPro" id="IPR037185">
    <property type="entry name" value="EmrE-like"/>
</dbReference>
<gene>
    <name evidence="8" type="ORF">POM88_001934</name>
</gene>
<dbReference type="InterPro" id="IPR000620">
    <property type="entry name" value="EamA_dom"/>
</dbReference>
<protein>
    <recommendedName>
        <fullName evidence="6">WAT1-related protein</fullName>
    </recommendedName>
</protein>
<evidence type="ECO:0000256" key="5">
    <source>
        <dbReference type="ARBA" id="ARBA00023136"/>
    </source>
</evidence>
<evidence type="ECO:0000313" key="9">
    <source>
        <dbReference type="Proteomes" id="UP001237642"/>
    </source>
</evidence>